<comment type="caution">
    <text evidence="1">The sequence shown here is derived from an EMBL/GenBank/DDBJ whole genome shotgun (WGS) entry which is preliminary data.</text>
</comment>
<sequence length="82" mass="9369">MEFSHDCSRHHLQIPSDTNAPFNFMQRAYDADVLQQAIYDIAGRAPTEAEQYKIYGFLSDYLVADTDKMTVGEITDFLNGIF</sequence>
<accession>A0A9W8TM37</accession>
<reference evidence="1" key="1">
    <citation type="submission" date="2022-07" db="EMBL/GenBank/DDBJ databases">
        <title>Genome Sequence of Xylaria arbuscula.</title>
        <authorList>
            <person name="Buettner E."/>
        </authorList>
    </citation>
    <scope>NUCLEOTIDE SEQUENCE</scope>
    <source>
        <strain evidence="1">VT107</strain>
    </source>
</reference>
<evidence type="ECO:0000313" key="1">
    <source>
        <dbReference type="EMBL" id="KAJ3574770.1"/>
    </source>
</evidence>
<protein>
    <submittedName>
        <fullName evidence="1">Uncharacterized protein</fullName>
    </submittedName>
</protein>
<dbReference type="AlphaFoldDB" id="A0A9W8TM37"/>
<dbReference type="EMBL" id="JANPWZ010000589">
    <property type="protein sequence ID" value="KAJ3574770.1"/>
    <property type="molecule type" value="Genomic_DNA"/>
</dbReference>
<keyword evidence="2" id="KW-1185">Reference proteome</keyword>
<evidence type="ECO:0000313" key="2">
    <source>
        <dbReference type="Proteomes" id="UP001148614"/>
    </source>
</evidence>
<proteinExistence type="predicted"/>
<gene>
    <name evidence="1" type="ORF">NPX13_g4261</name>
</gene>
<name>A0A9W8TM37_9PEZI</name>
<organism evidence="1 2">
    <name type="scientific">Xylaria arbuscula</name>
    <dbReference type="NCBI Taxonomy" id="114810"/>
    <lineage>
        <taxon>Eukaryota</taxon>
        <taxon>Fungi</taxon>
        <taxon>Dikarya</taxon>
        <taxon>Ascomycota</taxon>
        <taxon>Pezizomycotina</taxon>
        <taxon>Sordariomycetes</taxon>
        <taxon>Xylariomycetidae</taxon>
        <taxon>Xylariales</taxon>
        <taxon>Xylariaceae</taxon>
        <taxon>Xylaria</taxon>
    </lineage>
</organism>
<dbReference type="Proteomes" id="UP001148614">
    <property type="component" value="Unassembled WGS sequence"/>
</dbReference>